<evidence type="ECO:0000256" key="1">
    <source>
        <dbReference type="SAM" id="Phobius"/>
    </source>
</evidence>
<sequence>MPEEKPRPLSLGAIFYDIIFTFVIVRLARNLLFTNAGALDWRSVAAYALLMLAGWTVWTYQIIYASRVQARTVRDTVFLAIDMFLNIYLTTTLTVFHPAPESSTKLTTALLLLSIAVQYCLDGRAGWRKHLVFVAPLITGSLLSVVSILPGKSFAGTVVFCAAIAVPALAPWLGYHRKPEEISHFKTISQRLSLFTVLVFARAIVQFTDSLADLDIPSVLFFLITALLMVSYTMVASRGVNMETTRSSMLAILIHLPITGSVLMMANVTRMYVSGRLLPEHFAFWMIALMALYTVSIGAYLGLYHSEGVNLSYKHIFFYAVSFAIFTLFGLVTVRFDIFFMLGTCAYLVACILYLWQFILNPPTES</sequence>
<evidence type="ECO:0000313" key="2">
    <source>
        <dbReference type="EMBL" id="WDF82101.1"/>
    </source>
</evidence>
<dbReference type="EMBL" id="CP117884">
    <property type="protein sequence ID" value="WDF82101.1"/>
    <property type="molecule type" value="Genomic_DNA"/>
</dbReference>
<name>A0ABY7WT08_9LACO</name>
<reference evidence="2 3" key="1">
    <citation type="submission" date="2023-02" db="EMBL/GenBank/DDBJ databases">
        <title>Genome sequence of Lacticaseibacillus sp. KACC 23028.</title>
        <authorList>
            <person name="Kim S."/>
            <person name="Heo J."/>
            <person name="Kwon S.-W."/>
        </authorList>
    </citation>
    <scope>NUCLEOTIDE SEQUENCE [LARGE SCALE GENOMIC DNA]</scope>
    <source>
        <strain evidence="2 3">KACC 23028</strain>
    </source>
</reference>
<feature type="transmembrane region" description="Helical" evidence="1">
    <location>
        <begin position="338"/>
        <end position="360"/>
    </location>
</feature>
<feature type="transmembrane region" description="Helical" evidence="1">
    <location>
        <begin position="12"/>
        <end position="32"/>
    </location>
</feature>
<feature type="transmembrane region" description="Helical" evidence="1">
    <location>
        <begin position="44"/>
        <end position="65"/>
    </location>
</feature>
<feature type="transmembrane region" description="Helical" evidence="1">
    <location>
        <begin position="102"/>
        <end position="121"/>
    </location>
</feature>
<protein>
    <submittedName>
        <fullName evidence="2">Low temperature requirement protein A</fullName>
    </submittedName>
</protein>
<dbReference type="InterPro" id="IPR010640">
    <property type="entry name" value="Low_temperature_requirement_A"/>
</dbReference>
<keyword evidence="1" id="KW-0472">Membrane</keyword>
<keyword evidence="1" id="KW-1133">Transmembrane helix</keyword>
<keyword evidence="3" id="KW-1185">Reference proteome</keyword>
<dbReference type="RefSeq" id="WP_274259344.1">
    <property type="nucleotide sequence ID" value="NZ_CP117884.1"/>
</dbReference>
<feature type="transmembrane region" description="Helical" evidence="1">
    <location>
        <begin position="155"/>
        <end position="176"/>
    </location>
</feature>
<organism evidence="2 3">
    <name type="scientific">Lacticaseibacillus pabuli</name>
    <dbReference type="NCBI Taxonomy" id="3025672"/>
    <lineage>
        <taxon>Bacteria</taxon>
        <taxon>Bacillati</taxon>
        <taxon>Bacillota</taxon>
        <taxon>Bacilli</taxon>
        <taxon>Lactobacillales</taxon>
        <taxon>Lactobacillaceae</taxon>
        <taxon>Lacticaseibacillus</taxon>
    </lineage>
</organism>
<feature type="transmembrane region" description="Helical" evidence="1">
    <location>
        <begin position="219"/>
        <end position="237"/>
    </location>
</feature>
<keyword evidence="1" id="KW-0812">Transmembrane</keyword>
<dbReference type="Pfam" id="PF06772">
    <property type="entry name" value="LtrA"/>
    <property type="match status" value="1"/>
</dbReference>
<feature type="transmembrane region" description="Helical" evidence="1">
    <location>
        <begin position="77"/>
        <end position="96"/>
    </location>
</feature>
<feature type="transmembrane region" description="Helical" evidence="1">
    <location>
        <begin position="249"/>
        <end position="270"/>
    </location>
</feature>
<feature type="transmembrane region" description="Helical" evidence="1">
    <location>
        <begin position="130"/>
        <end position="149"/>
    </location>
</feature>
<accession>A0ABY7WT08</accession>
<feature type="transmembrane region" description="Helical" evidence="1">
    <location>
        <begin position="316"/>
        <end position="332"/>
    </location>
</feature>
<feature type="transmembrane region" description="Helical" evidence="1">
    <location>
        <begin position="188"/>
        <end position="207"/>
    </location>
</feature>
<gene>
    <name evidence="2" type="ORF">PQ472_09395</name>
</gene>
<feature type="transmembrane region" description="Helical" evidence="1">
    <location>
        <begin position="282"/>
        <end position="304"/>
    </location>
</feature>
<proteinExistence type="predicted"/>
<dbReference type="Proteomes" id="UP001220377">
    <property type="component" value="Chromosome"/>
</dbReference>
<evidence type="ECO:0000313" key="3">
    <source>
        <dbReference type="Proteomes" id="UP001220377"/>
    </source>
</evidence>